<dbReference type="InterPro" id="IPR002629">
    <property type="entry name" value="Met_Synth_C/arc"/>
</dbReference>
<keyword evidence="2" id="KW-0479">Metal-binding</keyword>
<dbReference type="CDD" id="cd03311">
    <property type="entry name" value="CIMS_C_terminal_like"/>
    <property type="match status" value="1"/>
</dbReference>
<evidence type="ECO:0000313" key="5">
    <source>
        <dbReference type="EMBL" id="GAA4789604.1"/>
    </source>
</evidence>
<dbReference type="EMBL" id="BAABHO010000017">
    <property type="protein sequence ID" value="GAA4789604.1"/>
    <property type="molecule type" value="Genomic_DNA"/>
</dbReference>
<name>A0ABP9B293_9PSEU</name>
<dbReference type="InterPro" id="IPR038071">
    <property type="entry name" value="UROD/MetE-like_sf"/>
</dbReference>
<organism evidence="5 6">
    <name type="scientific">Actinomycetospora chlora</name>
    <dbReference type="NCBI Taxonomy" id="663608"/>
    <lineage>
        <taxon>Bacteria</taxon>
        <taxon>Bacillati</taxon>
        <taxon>Actinomycetota</taxon>
        <taxon>Actinomycetes</taxon>
        <taxon>Pseudonocardiales</taxon>
        <taxon>Pseudonocardiaceae</taxon>
        <taxon>Actinomycetospora</taxon>
    </lineage>
</organism>
<dbReference type="SUPFAM" id="SSF51726">
    <property type="entry name" value="UROD/MetE-like"/>
    <property type="match status" value="1"/>
</dbReference>
<comment type="caution">
    <text evidence="5">The sequence shown here is derived from an EMBL/GenBank/DDBJ whole genome shotgun (WGS) entry which is preliminary data.</text>
</comment>
<comment type="cofactor">
    <cofactor evidence="1">
        <name>Zn(2+)</name>
        <dbReference type="ChEBI" id="CHEBI:29105"/>
    </cofactor>
</comment>
<dbReference type="PANTHER" id="PTHR30519">
    <property type="entry name" value="5-METHYLTETRAHYDROPTEROYLTRIGLUTAMATE--HOMOCYSTEINE METHYLTRANSFERASE"/>
    <property type="match status" value="1"/>
</dbReference>
<gene>
    <name evidence="5" type="ORF">GCM10023200_25440</name>
</gene>
<reference evidence="6" key="1">
    <citation type="journal article" date="2019" name="Int. J. Syst. Evol. Microbiol.">
        <title>The Global Catalogue of Microorganisms (GCM) 10K type strain sequencing project: providing services to taxonomists for standard genome sequencing and annotation.</title>
        <authorList>
            <consortium name="The Broad Institute Genomics Platform"/>
            <consortium name="The Broad Institute Genome Sequencing Center for Infectious Disease"/>
            <person name="Wu L."/>
            <person name="Ma J."/>
        </authorList>
    </citation>
    <scope>NUCLEOTIDE SEQUENCE [LARGE SCALE GENOMIC DNA]</scope>
    <source>
        <strain evidence="6">JCM 17979</strain>
    </source>
</reference>
<sequence length="348" mass="37647">MLLPTTVVGSWPVPEWLERLKTDHHRGRISRTQLDDVHETAIKAALKDQELAGVDIVSDGELRRDNDVDHFLARMPGVVLPLPVKEFYYDYHTVTLPAPLPPVDGPTLGLADDFAFTRAHTDRPIKFSFTGPFSLAQRVVEHPYADRAELVVAIAAVLHAEAVALAARGATHLQIDEPYLAGHPQAIAEAVAAVNVVVEGVAVRWGLHVCYGNRYARPSWEGHYDFLFPAVLDARVDELVLEFGRKGDEDLPVLAHGGWDRDVGLGVIDVKDPDVESPQTVANRIRRALDLVPAERLVVNPDCGLRNLPAANARAKLAAMVAGAAAVRDTLAAPAPVPDRPAVVAAAG</sequence>
<keyword evidence="6" id="KW-1185">Reference proteome</keyword>
<dbReference type="RefSeq" id="WP_345414840.1">
    <property type="nucleotide sequence ID" value="NZ_BAABHO010000017.1"/>
</dbReference>
<proteinExistence type="predicted"/>
<evidence type="ECO:0000313" key="6">
    <source>
        <dbReference type="Proteomes" id="UP001500928"/>
    </source>
</evidence>
<dbReference type="Pfam" id="PF01717">
    <property type="entry name" value="Meth_synt_2"/>
    <property type="match status" value="1"/>
</dbReference>
<evidence type="ECO:0000256" key="1">
    <source>
        <dbReference type="ARBA" id="ARBA00001947"/>
    </source>
</evidence>
<dbReference type="Proteomes" id="UP001500928">
    <property type="component" value="Unassembled WGS sequence"/>
</dbReference>
<evidence type="ECO:0000259" key="4">
    <source>
        <dbReference type="Pfam" id="PF01717"/>
    </source>
</evidence>
<evidence type="ECO:0000256" key="2">
    <source>
        <dbReference type="ARBA" id="ARBA00022723"/>
    </source>
</evidence>
<accession>A0ABP9B293</accession>
<evidence type="ECO:0000256" key="3">
    <source>
        <dbReference type="ARBA" id="ARBA00022833"/>
    </source>
</evidence>
<feature type="domain" description="Cobalamin-independent methionine synthase MetE C-terminal/archaeal" evidence="4">
    <location>
        <begin position="3"/>
        <end position="324"/>
    </location>
</feature>
<dbReference type="Gene3D" id="3.20.20.210">
    <property type="match status" value="1"/>
</dbReference>
<keyword evidence="3" id="KW-0862">Zinc</keyword>
<protein>
    <submittedName>
        <fullName evidence="5">Methionine synthase</fullName>
    </submittedName>
</protein>